<proteinExistence type="predicted"/>
<name>A0AA48WCF4_9BURK</name>
<gene>
    <name evidence="1" type="ORF">IV454_27220</name>
</gene>
<dbReference type="EMBL" id="CP065053">
    <property type="protein sequence ID" value="QPI49123.1"/>
    <property type="molecule type" value="Genomic_DNA"/>
</dbReference>
<dbReference type="RefSeq" id="WP_206088707.1">
    <property type="nucleotide sequence ID" value="NZ_CP065053.1"/>
</dbReference>
<organism evidence="1 2">
    <name type="scientific">Massilia antarctica</name>
    <dbReference type="NCBI Taxonomy" id="2765360"/>
    <lineage>
        <taxon>Bacteria</taxon>
        <taxon>Pseudomonadati</taxon>
        <taxon>Pseudomonadota</taxon>
        <taxon>Betaproteobacteria</taxon>
        <taxon>Burkholderiales</taxon>
        <taxon>Oxalobacteraceae</taxon>
        <taxon>Telluria group</taxon>
        <taxon>Massilia</taxon>
    </lineage>
</organism>
<protein>
    <submittedName>
        <fullName evidence="1">Uncharacterized protein</fullName>
    </submittedName>
</protein>
<reference evidence="1 2" key="1">
    <citation type="submission" date="2020-11" db="EMBL/GenBank/DDBJ databases">
        <authorList>
            <person name="Sun Q."/>
        </authorList>
    </citation>
    <scope>NUCLEOTIDE SEQUENCE [LARGE SCALE GENOMIC DNA]</scope>
    <source>
        <strain evidence="1 2">P8398</strain>
    </source>
</reference>
<accession>A0AA48WCF4</accession>
<keyword evidence="2" id="KW-1185">Reference proteome</keyword>
<evidence type="ECO:0000313" key="2">
    <source>
        <dbReference type="Proteomes" id="UP000662888"/>
    </source>
</evidence>
<dbReference type="Proteomes" id="UP000662888">
    <property type="component" value="Chromosome"/>
</dbReference>
<evidence type="ECO:0000313" key="1">
    <source>
        <dbReference type="EMBL" id="QPI49123.1"/>
    </source>
</evidence>
<sequence>MQIALIGACLVSSWCAAEKASCTSAIDTRAAAAIGREEATALRVDCKPMPSAPGKSIVALAYMAGPRPTEPGPEGEGVVDLDVLIVDSADGRVLSRLHQDRAIADDIFRFDSFRIDTANYRLAPGVRALA</sequence>